<evidence type="ECO:0000313" key="2">
    <source>
        <dbReference type="EMBL" id="MYE37907.1"/>
    </source>
</evidence>
<dbReference type="EMBL" id="VXOY01000002">
    <property type="protein sequence ID" value="MYE37907.1"/>
    <property type="molecule type" value="Genomic_DNA"/>
</dbReference>
<name>A0A845D962_9BACT</name>
<protein>
    <submittedName>
        <fullName evidence="2">DUF3883 domain-containing protein</fullName>
    </submittedName>
</protein>
<organism evidence="2 3">
    <name type="scientific">Candidatus Spechtbacteria bacterium SB0662_bin_43</name>
    <dbReference type="NCBI Taxonomy" id="2604897"/>
    <lineage>
        <taxon>Bacteria</taxon>
        <taxon>Candidatus Spechtiibacteriota</taxon>
    </lineage>
</organism>
<proteinExistence type="predicted"/>
<sequence length="320" mass="38808">MLKEIRQYENLGTVEYFWELFRKINSGEQWTLRELNSHFSDRIIDNMRNFDGCIPLLLLSNVVYVNDKGYVVVSDRYRNIFYTKTFFRNQLIETFFRFFIKDDEFCDRFTQEYVSYDLISGSVGIDINAFGFRYANIRDLLLSFGFLYRHSDFPNILIINSKWKNFFNKHLIDAIKRNKLKFDASKYRNEQKVLSGFIAEEFVMRFEEKRLQDKQGIIWVSLYDDSVGYDIVSFNNVRNTRCNRFIEVKSYIGKNPYFYWTRNEVREAKNSKNNYFVYLVDRDRIDDVDYEPEIINNPIENILNSENWLQECDKYLLRKR</sequence>
<gene>
    <name evidence="2" type="ORF">F4X82_00065</name>
</gene>
<comment type="caution">
    <text evidence="2">The sequence shown here is derived from an EMBL/GenBank/DDBJ whole genome shotgun (WGS) entry which is preliminary data.</text>
</comment>
<dbReference type="InterPro" id="IPR024975">
    <property type="entry name" value="NOV_C"/>
</dbReference>
<evidence type="ECO:0000259" key="1">
    <source>
        <dbReference type="Pfam" id="PF13020"/>
    </source>
</evidence>
<dbReference type="Proteomes" id="UP000449092">
    <property type="component" value="Unassembled WGS sequence"/>
</dbReference>
<dbReference type="Pfam" id="PF13020">
    <property type="entry name" value="NOV_C"/>
    <property type="match status" value="1"/>
</dbReference>
<feature type="domain" description="Protein NO VEIN C-terminal" evidence="1">
    <location>
        <begin position="199"/>
        <end position="282"/>
    </location>
</feature>
<accession>A0A845D962</accession>
<evidence type="ECO:0000313" key="3">
    <source>
        <dbReference type="Proteomes" id="UP000449092"/>
    </source>
</evidence>
<dbReference type="AlphaFoldDB" id="A0A845D962"/>
<reference evidence="2 3" key="1">
    <citation type="submission" date="2019-09" db="EMBL/GenBank/DDBJ databases">
        <title>Characterisation of the sponge microbiome using genome-centric metagenomics.</title>
        <authorList>
            <person name="Engelberts J.P."/>
            <person name="Robbins S.J."/>
            <person name="De Goeij J.M."/>
            <person name="Aranda M."/>
            <person name="Bell S.C."/>
            <person name="Webster N.S."/>
        </authorList>
    </citation>
    <scope>NUCLEOTIDE SEQUENCE [LARGE SCALE GENOMIC DNA]</scope>
    <source>
        <strain evidence="2">SB0662_bin_43</strain>
    </source>
</reference>